<dbReference type="Pfam" id="PF01370">
    <property type="entry name" value="Epimerase"/>
    <property type="match status" value="1"/>
</dbReference>
<dbReference type="Gene3D" id="3.40.50.720">
    <property type="entry name" value="NAD(P)-binding Rossmann-like Domain"/>
    <property type="match status" value="1"/>
</dbReference>
<evidence type="ECO:0000313" key="4">
    <source>
        <dbReference type="Proteomes" id="UP000326354"/>
    </source>
</evidence>
<dbReference type="PANTHER" id="PTHR43000">
    <property type="entry name" value="DTDP-D-GLUCOSE 4,6-DEHYDRATASE-RELATED"/>
    <property type="match status" value="1"/>
</dbReference>
<dbReference type="KEGG" id="uam:UABAM_03173"/>
<accession>A0A5S9F3T0</accession>
<dbReference type="SUPFAM" id="SSF51735">
    <property type="entry name" value="NAD(P)-binding Rossmann-fold domains"/>
    <property type="match status" value="1"/>
</dbReference>
<dbReference type="AlphaFoldDB" id="A0A5S9F3T0"/>
<dbReference type="OrthoDB" id="258549at2"/>
<sequence>MKKILVTGIAGFIGSNLGEYLRKNDYTVVGIDNFNDYYSPTLKKYYAKKLEELGVKIYHRDLNEMTQLDNDIDFIIHCAAQPGISATTSFASYVSNNINATQNLLHFAKQLPQLQLFVYISTSSVYGATATGPETSELKPTSHYGVTKLCAEKLAMSYYYENQLPVCAMRLFSVYGERERPEKLYPLLIKSIYEKRPFTLFEGSEKHSRSFSYVGDITNGLLRAIQNPQLCIGEIFNLGSDQEVTTAQGIKTIEEITGKKIEIIHVPKRTGDQKRTSANIDKIKTVLNYQPKTTLKQGLQAQVDWYLRDMHNKIKYES</sequence>
<dbReference type="InterPro" id="IPR036291">
    <property type="entry name" value="NAD(P)-bd_dom_sf"/>
</dbReference>
<dbReference type="InterPro" id="IPR001509">
    <property type="entry name" value="Epimerase_deHydtase"/>
</dbReference>
<dbReference type="Proteomes" id="UP000326354">
    <property type="component" value="Chromosome"/>
</dbReference>
<reference evidence="3 4" key="1">
    <citation type="submission" date="2019-08" db="EMBL/GenBank/DDBJ databases">
        <title>Complete genome sequence of Candidatus Uab amorphum.</title>
        <authorList>
            <person name="Shiratori T."/>
            <person name="Suzuki S."/>
            <person name="Kakizawa Y."/>
            <person name="Ishida K."/>
        </authorList>
    </citation>
    <scope>NUCLEOTIDE SEQUENCE [LARGE SCALE GENOMIC DNA]</scope>
    <source>
        <strain evidence="3 4">SRT547</strain>
    </source>
</reference>
<dbReference type="RefSeq" id="WP_151968943.1">
    <property type="nucleotide sequence ID" value="NZ_AP019860.1"/>
</dbReference>
<feature type="domain" description="NAD-dependent epimerase/dehydratase" evidence="2">
    <location>
        <begin position="4"/>
        <end position="239"/>
    </location>
</feature>
<organism evidence="3 4">
    <name type="scientific">Uabimicrobium amorphum</name>
    <dbReference type="NCBI Taxonomy" id="2596890"/>
    <lineage>
        <taxon>Bacteria</taxon>
        <taxon>Pseudomonadati</taxon>
        <taxon>Planctomycetota</taxon>
        <taxon>Candidatus Uabimicrobiia</taxon>
        <taxon>Candidatus Uabimicrobiales</taxon>
        <taxon>Candidatus Uabimicrobiaceae</taxon>
        <taxon>Candidatus Uabimicrobium</taxon>
    </lineage>
</organism>
<gene>
    <name evidence="3" type="ORF">UABAM_03173</name>
</gene>
<evidence type="ECO:0000313" key="3">
    <source>
        <dbReference type="EMBL" id="BBM84812.1"/>
    </source>
</evidence>
<evidence type="ECO:0000256" key="1">
    <source>
        <dbReference type="ARBA" id="ARBA00007637"/>
    </source>
</evidence>
<dbReference type="PRINTS" id="PR01713">
    <property type="entry name" value="NUCEPIMERASE"/>
</dbReference>
<evidence type="ECO:0000259" key="2">
    <source>
        <dbReference type="Pfam" id="PF01370"/>
    </source>
</evidence>
<comment type="similarity">
    <text evidence="1">Belongs to the NAD(P)-dependent epimerase/dehydratase family.</text>
</comment>
<protein>
    <submittedName>
        <fullName evidence="3">Putative UDP-glucose epimerase YtcB</fullName>
    </submittedName>
</protein>
<keyword evidence="4" id="KW-1185">Reference proteome</keyword>
<dbReference type="EMBL" id="AP019860">
    <property type="protein sequence ID" value="BBM84812.1"/>
    <property type="molecule type" value="Genomic_DNA"/>
</dbReference>
<proteinExistence type="inferred from homology"/>
<name>A0A5S9F3T0_UABAM</name>